<dbReference type="Proteomes" id="UP001227192">
    <property type="component" value="Unassembled WGS sequence"/>
</dbReference>
<dbReference type="EMBL" id="LACB01000246">
    <property type="protein sequence ID" value="KAJ9485788.1"/>
    <property type="molecule type" value="Genomic_DNA"/>
</dbReference>
<reference evidence="1" key="2">
    <citation type="journal article" date="2016" name="Fungal Biol.">
        <title>Ochratoxin A production by Penicillium thymicola.</title>
        <authorList>
            <person name="Nguyen H.D.T."/>
            <person name="McMullin D.R."/>
            <person name="Ponomareva E."/>
            <person name="Riley R."/>
            <person name="Pomraning K.R."/>
            <person name="Baker S.E."/>
            <person name="Seifert K.A."/>
        </authorList>
    </citation>
    <scope>NUCLEOTIDE SEQUENCE</scope>
    <source>
        <strain evidence="1">DAOM 180753</strain>
    </source>
</reference>
<sequence length="71" mass="8119">MVQDAQVPFSAYIAIYAKYDHHKLKWLSGSLRGLVGYDVGLISFNMTFLVTRLTSEGLQFDPGRGHFFLFF</sequence>
<name>A0AAI9X797_PENTH</name>
<reference evidence="1" key="1">
    <citation type="submission" date="2015-06" db="EMBL/GenBank/DDBJ databases">
        <authorList>
            <person name="Nguyen H."/>
        </authorList>
    </citation>
    <scope>NUCLEOTIDE SEQUENCE</scope>
    <source>
        <strain evidence="1">DAOM 180753</strain>
    </source>
</reference>
<dbReference type="AlphaFoldDB" id="A0AAI9X797"/>
<proteinExistence type="predicted"/>
<keyword evidence="2" id="KW-1185">Reference proteome</keyword>
<accession>A0AAI9X797</accession>
<protein>
    <submittedName>
        <fullName evidence="1">Uncharacterized protein</fullName>
    </submittedName>
</protein>
<comment type="caution">
    <text evidence="1">The sequence shown here is derived from an EMBL/GenBank/DDBJ whole genome shotgun (WGS) entry which is preliminary data.</text>
</comment>
<organism evidence="1 2">
    <name type="scientific">Penicillium thymicola</name>
    <dbReference type="NCBI Taxonomy" id="293382"/>
    <lineage>
        <taxon>Eukaryota</taxon>
        <taxon>Fungi</taxon>
        <taxon>Dikarya</taxon>
        <taxon>Ascomycota</taxon>
        <taxon>Pezizomycotina</taxon>
        <taxon>Eurotiomycetes</taxon>
        <taxon>Eurotiomycetidae</taxon>
        <taxon>Eurotiales</taxon>
        <taxon>Aspergillaceae</taxon>
        <taxon>Penicillium</taxon>
    </lineage>
</organism>
<evidence type="ECO:0000313" key="2">
    <source>
        <dbReference type="Proteomes" id="UP001227192"/>
    </source>
</evidence>
<evidence type="ECO:0000313" key="1">
    <source>
        <dbReference type="EMBL" id="KAJ9485788.1"/>
    </source>
</evidence>
<gene>
    <name evidence="1" type="ORF">VN97_g7553</name>
</gene>